<evidence type="ECO:0000256" key="1">
    <source>
        <dbReference type="ARBA" id="ARBA00022490"/>
    </source>
</evidence>
<gene>
    <name evidence="10" type="primary">murF</name>
    <name evidence="15" type="ORF">PL11_007225</name>
</gene>
<comment type="catalytic activity">
    <reaction evidence="11">
        <text>D-alanyl-D-alanine + UDP-N-acetyl-alpha-D-muramoyl-L-alanyl-gamma-D-glutamyl-meso-2,6-diaminopimelate + ATP = UDP-N-acetyl-alpha-D-muramoyl-L-alanyl-gamma-D-glutamyl-meso-2,6-diaminopimeloyl-D-alanyl-D-alanine + ADP + phosphate + H(+)</text>
        <dbReference type="Rhea" id="RHEA:28374"/>
        <dbReference type="ChEBI" id="CHEBI:15378"/>
        <dbReference type="ChEBI" id="CHEBI:30616"/>
        <dbReference type="ChEBI" id="CHEBI:43474"/>
        <dbReference type="ChEBI" id="CHEBI:57822"/>
        <dbReference type="ChEBI" id="CHEBI:61386"/>
        <dbReference type="ChEBI" id="CHEBI:83905"/>
        <dbReference type="ChEBI" id="CHEBI:456216"/>
        <dbReference type="EC" id="6.3.2.10"/>
    </reaction>
</comment>
<comment type="pathway">
    <text evidence="10 11">Cell wall biogenesis; peptidoglycan biosynthesis.</text>
</comment>
<accession>A0A1S6QJE5</accession>
<keyword evidence="8 10" id="KW-0131">Cell cycle</keyword>
<evidence type="ECO:0000256" key="2">
    <source>
        <dbReference type="ARBA" id="ARBA00022598"/>
    </source>
</evidence>
<evidence type="ECO:0000313" key="16">
    <source>
        <dbReference type="Proteomes" id="UP000030361"/>
    </source>
</evidence>
<dbReference type="NCBIfam" id="TIGR01143">
    <property type="entry name" value="murF"/>
    <property type="match status" value="1"/>
</dbReference>
<dbReference type="Proteomes" id="UP000030361">
    <property type="component" value="Chromosome"/>
</dbReference>
<evidence type="ECO:0000256" key="6">
    <source>
        <dbReference type="ARBA" id="ARBA00022960"/>
    </source>
</evidence>
<dbReference type="eggNOG" id="COG0770">
    <property type="taxonomic scope" value="Bacteria"/>
</dbReference>
<dbReference type="InterPro" id="IPR036565">
    <property type="entry name" value="Mur-like_cat_sf"/>
</dbReference>
<dbReference type="EMBL" id="CP018906">
    <property type="protein sequence ID" value="AQW21725.1"/>
    <property type="molecule type" value="Genomic_DNA"/>
</dbReference>
<keyword evidence="9 10" id="KW-0961">Cell wall biogenesis/degradation</keyword>
<dbReference type="PANTHER" id="PTHR43024">
    <property type="entry name" value="UDP-N-ACETYLMURAMOYL-TRIPEPTIDE--D-ALANYL-D-ALANINE LIGASE"/>
    <property type="match status" value="1"/>
</dbReference>
<dbReference type="SUPFAM" id="SSF53244">
    <property type="entry name" value="MurD-like peptide ligases, peptide-binding domain"/>
    <property type="match status" value="1"/>
</dbReference>
<dbReference type="InterPro" id="IPR005863">
    <property type="entry name" value="UDP-N-AcMur_synth"/>
</dbReference>
<dbReference type="EC" id="6.3.2.10" evidence="10 11"/>
<evidence type="ECO:0000256" key="9">
    <source>
        <dbReference type="ARBA" id="ARBA00023316"/>
    </source>
</evidence>
<feature type="domain" description="Mur ligase N-terminal catalytic" evidence="12">
    <location>
        <begin position="27"/>
        <end position="74"/>
    </location>
</feature>
<keyword evidence="2 10" id="KW-0436">Ligase</keyword>
<dbReference type="Pfam" id="PF08245">
    <property type="entry name" value="Mur_ligase_M"/>
    <property type="match status" value="1"/>
</dbReference>
<evidence type="ECO:0000256" key="11">
    <source>
        <dbReference type="RuleBase" id="RU004136"/>
    </source>
</evidence>
<evidence type="ECO:0000256" key="10">
    <source>
        <dbReference type="HAMAP-Rule" id="MF_02019"/>
    </source>
</evidence>
<dbReference type="RefSeq" id="WP_035168677.1">
    <property type="nucleotide sequence ID" value="NZ_CP018906.1"/>
</dbReference>
<sequence length="460" mass="51267">MKMTIAEIAQAINADTSLLSEDNLNKEITSVDFDSRNIQQDGLFIPLKGEKDGHNYIESAAANGAGATLFAKDHQDQLPVAIPALLVDDPLKSFQELSKYYLQKINPRVIAVTGSNGKTTTKDMAASIMSAGFNVVKTHDNFNNEIGVPYTLLQMESNTEFLVVELGMDRPMQLDFLSKLVEPDVAIITMIGEAHIEFFKTRDKIADAKMEITHGLKEDGIFIYDGDEPLLQERARDLSFTKMTFGRNENNDAYSTSVDVEKYETKFKTNLWPDQEMTIPLIGDYNVNNALAAILVGKIFRIHEQLICKQLANVELTKNRTEWLKGKLGESILSDVYNSNPTAALEVLRTFNGTQVDGRRIIVLGDMLELGEQSLKMHASLAREISVDKDDQVYLIGSDINALADTLEPEYDSTRLHVYPKEKLAELANDLAVDMQPNDTVLLKASHGIHLEQVVAKLID</sequence>
<dbReference type="InterPro" id="IPR035911">
    <property type="entry name" value="MurE/MurF_N"/>
</dbReference>
<evidence type="ECO:0000313" key="15">
    <source>
        <dbReference type="EMBL" id="AQW21725.1"/>
    </source>
</evidence>
<dbReference type="OrthoDB" id="9801978at2"/>
<dbReference type="GO" id="GO:0047480">
    <property type="term" value="F:UDP-N-acetylmuramoyl-tripeptide-D-alanyl-D-alanine ligase activity"/>
    <property type="evidence" value="ECO:0007669"/>
    <property type="project" value="UniProtKB-UniRule"/>
</dbReference>
<organism evidence="15 16">
    <name type="scientific">Lentilactobacillus curieae</name>
    <dbReference type="NCBI Taxonomy" id="1138822"/>
    <lineage>
        <taxon>Bacteria</taxon>
        <taxon>Bacillati</taxon>
        <taxon>Bacillota</taxon>
        <taxon>Bacilli</taxon>
        <taxon>Lactobacillales</taxon>
        <taxon>Lactobacillaceae</taxon>
        <taxon>Lentilactobacillus</taxon>
    </lineage>
</organism>
<dbReference type="InterPro" id="IPR013221">
    <property type="entry name" value="Mur_ligase_cen"/>
</dbReference>
<dbReference type="GO" id="GO:0051301">
    <property type="term" value="P:cell division"/>
    <property type="evidence" value="ECO:0007669"/>
    <property type="project" value="UniProtKB-KW"/>
</dbReference>
<comment type="function">
    <text evidence="10 11">Involved in cell wall formation. Catalyzes the final step in the synthesis of UDP-N-acetylmuramoyl-pentapeptide, the precursor of murein.</text>
</comment>
<keyword evidence="7 10" id="KW-0573">Peptidoglycan synthesis</keyword>
<comment type="similarity">
    <text evidence="10">Belongs to the MurCDEF family. MurF subfamily.</text>
</comment>
<dbReference type="GO" id="GO:0071555">
    <property type="term" value="P:cell wall organization"/>
    <property type="evidence" value="ECO:0007669"/>
    <property type="project" value="UniProtKB-KW"/>
</dbReference>
<comment type="catalytic activity">
    <reaction evidence="10">
        <text>UDP-N-acetyl-alpha-D-muramoyl-L-alanyl-gamma-D-glutamyl-L-lysine + D-alanyl-D-alanine + ATP = UDP-N-acetyl-alpha-D-muramoyl-L-alanyl-gamma-D-glutamyl-L-lysyl-D-alanyl-D-alanine + ADP + phosphate + H(+)</text>
        <dbReference type="Rhea" id="RHEA:16085"/>
        <dbReference type="ChEBI" id="CHEBI:15378"/>
        <dbReference type="ChEBI" id="CHEBI:30616"/>
        <dbReference type="ChEBI" id="CHEBI:43474"/>
        <dbReference type="ChEBI" id="CHEBI:57822"/>
        <dbReference type="ChEBI" id="CHEBI:70758"/>
        <dbReference type="ChEBI" id="CHEBI:83903"/>
        <dbReference type="ChEBI" id="CHEBI:456216"/>
        <dbReference type="EC" id="6.3.2.10"/>
    </reaction>
</comment>
<reference evidence="15 16" key="1">
    <citation type="journal article" date="2015" name="Genome Announc.">
        <title>Genome Sequence of Lactobacillus curieae CCTCC M 2011381T, a Novel Producer of Gamma-aminobutyric Acid.</title>
        <authorList>
            <person name="Wang Y."/>
            <person name="Wang Y."/>
            <person name="Lang C."/>
            <person name="Wei D."/>
            <person name="Xu P."/>
            <person name="Xie J."/>
        </authorList>
    </citation>
    <scope>NUCLEOTIDE SEQUENCE [LARGE SCALE GENOMIC DNA]</scope>
    <source>
        <strain evidence="15 16">CCTCC M 2011381</strain>
    </source>
</reference>
<dbReference type="InterPro" id="IPR000713">
    <property type="entry name" value="Mur_ligase_N"/>
</dbReference>
<feature type="domain" description="Mur ligase central" evidence="14">
    <location>
        <begin position="112"/>
        <end position="296"/>
    </location>
</feature>
<evidence type="ECO:0000256" key="4">
    <source>
        <dbReference type="ARBA" id="ARBA00022741"/>
    </source>
</evidence>
<dbReference type="Gene3D" id="3.90.190.20">
    <property type="entry name" value="Mur ligase, C-terminal domain"/>
    <property type="match status" value="1"/>
</dbReference>
<dbReference type="Gene3D" id="3.40.1390.10">
    <property type="entry name" value="MurE/MurF, N-terminal domain"/>
    <property type="match status" value="1"/>
</dbReference>
<dbReference type="UniPathway" id="UPA00219"/>
<feature type="domain" description="Mur ligase C-terminal" evidence="13">
    <location>
        <begin position="320"/>
        <end position="446"/>
    </location>
</feature>
<dbReference type="KEGG" id="lcu:PL11_007225"/>
<keyword evidence="4 10" id="KW-0547">Nucleotide-binding</keyword>
<dbReference type="HAMAP" id="MF_02019">
    <property type="entry name" value="MurF"/>
    <property type="match status" value="1"/>
</dbReference>
<keyword evidence="5 10" id="KW-0067">ATP-binding</keyword>
<evidence type="ECO:0000256" key="7">
    <source>
        <dbReference type="ARBA" id="ARBA00022984"/>
    </source>
</evidence>
<keyword evidence="16" id="KW-1185">Reference proteome</keyword>
<dbReference type="Pfam" id="PF01225">
    <property type="entry name" value="Mur_ligase"/>
    <property type="match status" value="1"/>
</dbReference>
<name>A0A1S6QJE5_9LACO</name>
<dbReference type="SUPFAM" id="SSF53623">
    <property type="entry name" value="MurD-like peptide ligases, catalytic domain"/>
    <property type="match status" value="1"/>
</dbReference>
<keyword evidence="1 10" id="KW-0963">Cytoplasm</keyword>
<keyword evidence="6 10" id="KW-0133">Cell shape</keyword>
<dbReference type="GO" id="GO:0005524">
    <property type="term" value="F:ATP binding"/>
    <property type="evidence" value="ECO:0007669"/>
    <property type="project" value="UniProtKB-UniRule"/>
</dbReference>
<feature type="binding site" evidence="10">
    <location>
        <begin position="114"/>
        <end position="120"/>
    </location>
    <ligand>
        <name>ATP</name>
        <dbReference type="ChEBI" id="CHEBI:30616"/>
    </ligand>
</feature>
<comment type="subcellular location">
    <subcellularLocation>
        <location evidence="10 11">Cytoplasm</location>
    </subcellularLocation>
</comment>
<evidence type="ECO:0000259" key="12">
    <source>
        <dbReference type="Pfam" id="PF01225"/>
    </source>
</evidence>
<evidence type="ECO:0000259" key="14">
    <source>
        <dbReference type="Pfam" id="PF08245"/>
    </source>
</evidence>
<dbReference type="GO" id="GO:0009252">
    <property type="term" value="P:peptidoglycan biosynthetic process"/>
    <property type="evidence" value="ECO:0007669"/>
    <property type="project" value="UniProtKB-UniRule"/>
</dbReference>
<proteinExistence type="inferred from homology"/>
<dbReference type="GO" id="GO:0005737">
    <property type="term" value="C:cytoplasm"/>
    <property type="evidence" value="ECO:0007669"/>
    <property type="project" value="UniProtKB-SubCell"/>
</dbReference>
<dbReference type="PANTHER" id="PTHR43024:SF1">
    <property type="entry name" value="UDP-N-ACETYLMURAMOYL-TRIPEPTIDE--D-ALANYL-D-ALANINE LIGASE"/>
    <property type="match status" value="1"/>
</dbReference>
<evidence type="ECO:0000256" key="5">
    <source>
        <dbReference type="ARBA" id="ARBA00022840"/>
    </source>
</evidence>
<dbReference type="AlphaFoldDB" id="A0A1S6QJE5"/>
<evidence type="ECO:0000259" key="13">
    <source>
        <dbReference type="Pfam" id="PF02875"/>
    </source>
</evidence>
<dbReference type="InterPro" id="IPR051046">
    <property type="entry name" value="MurCDEF_CellWall_CoF430Synth"/>
</dbReference>
<dbReference type="Pfam" id="PF02875">
    <property type="entry name" value="Mur_ligase_C"/>
    <property type="match status" value="1"/>
</dbReference>
<evidence type="ECO:0000256" key="8">
    <source>
        <dbReference type="ARBA" id="ARBA00023306"/>
    </source>
</evidence>
<dbReference type="InterPro" id="IPR004101">
    <property type="entry name" value="Mur_ligase_C"/>
</dbReference>
<dbReference type="SUPFAM" id="SSF63418">
    <property type="entry name" value="MurE/MurF N-terminal domain"/>
    <property type="match status" value="1"/>
</dbReference>
<keyword evidence="3 10" id="KW-0132">Cell division</keyword>
<dbReference type="InterPro" id="IPR036615">
    <property type="entry name" value="Mur_ligase_C_dom_sf"/>
</dbReference>
<dbReference type="GO" id="GO:0008766">
    <property type="term" value="F:UDP-N-acetylmuramoylalanyl-D-glutamyl-2,6-diaminopimelate-D-alanyl-D-alanine ligase activity"/>
    <property type="evidence" value="ECO:0007669"/>
    <property type="project" value="RHEA"/>
</dbReference>
<evidence type="ECO:0000256" key="3">
    <source>
        <dbReference type="ARBA" id="ARBA00022618"/>
    </source>
</evidence>
<dbReference type="Gene3D" id="3.40.1190.10">
    <property type="entry name" value="Mur-like, catalytic domain"/>
    <property type="match status" value="1"/>
</dbReference>
<dbReference type="GO" id="GO:0008360">
    <property type="term" value="P:regulation of cell shape"/>
    <property type="evidence" value="ECO:0007669"/>
    <property type="project" value="UniProtKB-KW"/>
</dbReference>
<protein>
    <recommendedName>
        <fullName evidence="10 11">UDP-N-acetylmuramoyl-tripeptide--D-alanyl-D-alanine ligase</fullName>
        <ecNumber evidence="10 11">6.3.2.10</ecNumber>
    </recommendedName>
    <alternativeName>
        <fullName evidence="10">D-alanyl-D-alanine-adding enzyme</fullName>
    </alternativeName>
</protein>